<accession>A0A939GGF4</accession>
<gene>
    <name evidence="1" type="ORF">J2I47_18450</name>
</gene>
<dbReference type="InterPro" id="IPR011856">
    <property type="entry name" value="tRNA_endonuc-like_dom_sf"/>
</dbReference>
<name>A0A939GGF4_9BACT</name>
<dbReference type="EMBL" id="JAFMYV010000010">
    <property type="protein sequence ID" value="MBO0938539.1"/>
    <property type="molecule type" value="Genomic_DNA"/>
</dbReference>
<comment type="caution">
    <text evidence="1">The sequence shown here is derived from an EMBL/GenBank/DDBJ whole genome shotgun (WGS) entry which is preliminary data.</text>
</comment>
<keyword evidence="2" id="KW-1185">Reference proteome</keyword>
<evidence type="ECO:0000313" key="1">
    <source>
        <dbReference type="EMBL" id="MBO0938539.1"/>
    </source>
</evidence>
<evidence type="ECO:0008006" key="3">
    <source>
        <dbReference type="Google" id="ProtNLM"/>
    </source>
</evidence>
<dbReference type="RefSeq" id="WP_207366082.1">
    <property type="nucleotide sequence ID" value="NZ_JAFMYV010000010.1"/>
</dbReference>
<dbReference type="AlphaFoldDB" id="A0A939GGF4"/>
<proteinExistence type="predicted"/>
<evidence type="ECO:0000313" key="2">
    <source>
        <dbReference type="Proteomes" id="UP000664034"/>
    </source>
</evidence>
<dbReference type="Gene3D" id="3.40.1350.10">
    <property type="match status" value="1"/>
</dbReference>
<organism evidence="1 2">
    <name type="scientific">Fibrella rubiginis</name>
    <dbReference type="NCBI Taxonomy" id="2817060"/>
    <lineage>
        <taxon>Bacteria</taxon>
        <taxon>Pseudomonadati</taxon>
        <taxon>Bacteroidota</taxon>
        <taxon>Cytophagia</taxon>
        <taxon>Cytophagales</taxon>
        <taxon>Spirosomataceae</taxon>
        <taxon>Fibrella</taxon>
    </lineage>
</organism>
<dbReference type="GO" id="GO:0003676">
    <property type="term" value="F:nucleic acid binding"/>
    <property type="evidence" value="ECO:0007669"/>
    <property type="project" value="InterPro"/>
</dbReference>
<protein>
    <recommendedName>
        <fullName evidence="3">PD(D/E)XK endonuclease domain-containing protein</fullName>
    </recommendedName>
</protein>
<sequence length="155" mass="17838">MFNNYIGKAGQLYVMSELLMLGWNVAIPEVDRGDDIFVVKDSDGDLRRVQVKTASARETKQGYIAQFLLPRLQLVSQPTPELYYTMLIRRHDRWSELIVLTRSDLADLLAEQLRQVGLSKAITLTLSLMNNSVFCLKTPLEIPHRLKDLFVRVHH</sequence>
<dbReference type="Proteomes" id="UP000664034">
    <property type="component" value="Unassembled WGS sequence"/>
</dbReference>
<reference evidence="1" key="1">
    <citation type="submission" date="2021-03" db="EMBL/GenBank/DDBJ databases">
        <title>Fibrella sp. HMF5335 genome sequencing and assembly.</title>
        <authorList>
            <person name="Kang H."/>
            <person name="Kim H."/>
            <person name="Bae S."/>
            <person name="Joh K."/>
        </authorList>
    </citation>
    <scope>NUCLEOTIDE SEQUENCE</scope>
    <source>
        <strain evidence="1">HMF5335</strain>
    </source>
</reference>